<proteinExistence type="predicted"/>
<organism evidence="2 3">
    <name type="scientific">Halteria grandinella</name>
    <dbReference type="NCBI Taxonomy" id="5974"/>
    <lineage>
        <taxon>Eukaryota</taxon>
        <taxon>Sar</taxon>
        <taxon>Alveolata</taxon>
        <taxon>Ciliophora</taxon>
        <taxon>Intramacronucleata</taxon>
        <taxon>Spirotrichea</taxon>
        <taxon>Stichotrichia</taxon>
        <taxon>Sporadotrichida</taxon>
        <taxon>Halteriidae</taxon>
        <taxon>Halteria</taxon>
    </lineage>
</organism>
<dbReference type="Proteomes" id="UP000785679">
    <property type="component" value="Unassembled WGS sequence"/>
</dbReference>
<gene>
    <name evidence="2" type="ORF">FGO68_gene7215</name>
</gene>
<reference evidence="2" key="1">
    <citation type="submission" date="2019-06" db="EMBL/GenBank/DDBJ databases">
        <authorList>
            <person name="Zheng W."/>
        </authorList>
    </citation>
    <scope>NUCLEOTIDE SEQUENCE</scope>
    <source>
        <strain evidence="2">QDHG01</strain>
    </source>
</reference>
<sequence length="740" mass="85930">MVQDEFVTSKYIFENTNENLSEEYLETQDLGQGVEWNAYYDSKKPPVPSIEWSKFTWYAFPYANGSTPFYTLNKRQERDIQYCRNSFYFHRTVVNNPQLLIPYDNYYMGFESGIFCLFPAVNSSLARTTVATPSVVYCYCDSLKNCYFNPVCRAYFKSSKAHPDQIYFEDLYLFGGGNAFGLGVCSPVHGAKGEDDEGRFIGSICANVVPSYIEGRTGSEKGNYIKFMYLSQTKKANYVIADNQDIVRENCLFINSPIQWSAKWDPKGFGNYVWSIIDFKQQSPIADFEVRYEFKERSIKLAYFGWNQTKYAMMMQNFSVHLQEFPERSPDIYKSYTLGVMFESSIIDEKIASTQKKFYTTFLVLFLIPFLCMVAVFLICEIIFIVIFTRRIFTTINDLFDKIDMLNKQHRNALKRKKITTSNKSVRSYETLKTQEQYEDSTDDLSLSRRLSTKSLSDLVQTEEQSSKVDVLQDYQGRESCMEVTKLYRAANKLIKTLSLAKSSIMQGNANTALLSFNEVAHLFLERNIAEAAAKKSNQKVSMSKQFSNELLDESSILEASTMQKKADLSELGLSSNLSTCYNNIACIHAKKHNFFKQGLYFSESIRIEELIIKNNNRLKNFTSLEENFKLACKYFNYGYALYKQSLYCQKRAREGNFGFYYGLEQLRVQALESLKRSSLCFKIQEQHQLEKAAQMRERGQYHLSSPTHKHGPHHHQRSLKDLGLFIRVIFYSLQYLYSW</sequence>
<keyword evidence="1" id="KW-0812">Transmembrane</keyword>
<feature type="transmembrane region" description="Helical" evidence="1">
    <location>
        <begin position="362"/>
        <end position="388"/>
    </location>
</feature>
<keyword evidence="1" id="KW-1133">Transmembrane helix</keyword>
<dbReference type="AlphaFoldDB" id="A0A8J8P2R1"/>
<evidence type="ECO:0000313" key="3">
    <source>
        <dbReference type="Proteomes" id="UP000785679"/>
    </source>
</evidence>
<keyword evidence="1" id="KW-0472">Membrane</keyword>
<name>A0A8J8P2R1_HALGN</name>
<protein>
    <submittedName>
        <fullName evidence="2">Uncharacterized protein</fullName>
    </submittedName>
</protein>
<comment type="caution">
    <text evidence="2">The sequence shown here is derived from an EMBL/GenBank/DDBJ whole genome shotgun (WGS) entry which is preliminary data.</text>
</comment>
<evidence type="ECO:0000313" key="2">
    <source>
        <dbReference type="EMBL" id="TNV85843.1"/>
    </source>
</evidence>
<accession>A0A8J8P2R1</accession>
<evidence type="ECO:0000256" key="1">
    <source>
        <dbReference type="SAM" id="Phobius"/>
    </source>
</evidence>
<keyword evidence="3" id="KW-1185">Reference proteome</keyword>
<dbReference type="EMBL" id="RRYP01001515">
    <property type="protein sequence ID" value="TNV85843.1"/>
    <property type="molecule type" value="Genomic_DNA"/>
</dbReference>